<evidence type="ECO:0000313" key="2">
    <source>
        <dbReference type="Proteomes" id="UP000694428"/>
    </source>
</evidence>
<protein>
    <submittedName>
        <fullName evidence="1">Uncharacterized protein</fullName>
    </submittedName>
</protein>
<reference evidence="1" key="2">
    <citation type="submission" date="2025-09" db="UniProtKB">
        <authorList>
            <consortium name="Ensembl"/>
        </authorList>
    </citation>
    <scope>IDENTIFICATION</scope>
</reference>
<name>A0A8C9F5G1_PAVCR</name>
<dbReference type="InterPro" id="IPR027417">
    <property type="entry name" value="P-loop_NTPase"/>
</dbReference>
<keyword evidence="2" id="KW-1185">Reference proteome</keyword>
<dbReference type="Ensembl" id="ENSPSTT00000011447.1">
    <property type="protein sequence ID" value="ENSPSTP00000010904.1"/>
    <property type="gene ID" value="ENSPSTG00000007683.1"/>
</dbReference>
<dbReference type="PANTHER" id="PTHR45732">
    <property type="entry name" value="ADP-RIBOSYLATION FACTOR-LIKE PROTEIN 8"/>
    <property type="match status" value="1"/>
</dbReference>
<evidence type="ECO:0000313" key="1">
    <source>
        <dbReference type="Ensembl" id="ENSPSTP00000010904.1"/>
    </source>
</evidence>
<dbReference type="GO" id="GO:0008089">
    <property type="term" value="P:anterograde axonal transport"/>
    <property type="evidence" value="ECO:0007669"/>
    <property type="project" value="TreeGrafter"/>
</dbReference>
<dbReference type="Gene3D" id="3.40.50.300">
    <property type="entry name" value="P-loop containing nucleotide triphosphate hydrolases"/>
    <property type="match status" value="1"/>
</dbReference>
<proteinExistence type="predicted"/>
<dbReference type="PANTHER" id="PTHR45732:SF4">
    <property type="entry name" value="ADP-RIBOSYLATION FACTOR-LIKE PROTEIN 8A"/>
    <property type="match status" value="1"/>
</dbReference>
<reference evidence="1" key="1">
    <citation type="submission" date="2025-08" db="UniProtKB">
        <authorList>
            <consortium name="Ensembl"/>
        </authorList>
    </citation>
    <scope>IDENTIFICATION</scope>
</reference>
<organism evidence="1 2">
    <name type="scientific">Pavo cristatus</name>
    <name type="common">Indian peafowl</name>
    <name type="synonym">Blue peafowl</name>
    <dbReference type="NCBI Taxonomy" id="9049"/>
    <lineage>
        <taxon>Eukaryota</taxon>
        <taxon>Metazoa</taxon>
        <taxon>Chordata</taxon>
        <taxon>Craniata</taxon>
        <taxon>Vertebrata</taxon>
        <taxon>Euteleostomi</taxon>
        <taxon>Archelosauria</taxon>
        <taxon>Archosauria</taxon>
        <taxon>Dinosauria</taxon>
        <taxon>Saurischia</taxon>
        <taxon>Theropoda</taxon>
        <taxon>Coelurosauria</taxon>
        <taxon>Aves</taxon>
        <taxon>Neognathae</taxon>
        <taxon>Galloanserae</taxon>
        <taxon>Galliformes</taxon>
        <taxon>Phasianidae</taxon>
        <taxon>Phasianinae</taxon>
        <taxon>Pavo</taxon>
    </lineage>
</organism>
<accession>A0A8C9F5G1</accession>
<sequence>MLALFSELLDLFQVLFWKEEMVLTLVGLQLTETTFASVIASGQFNEDTVLKVGFSMRRTTKGNITVKLRDVGDQLHFHNKLQLQSIPGLVLGIKGDTSGALDEKELI</sequence>
<dbReference type="GO" id="GO:1904115">
    <property type="term" value="C:axon cytoplasm"/>
    <property type="evidence" value="ECO:0007669"/>
    <property type="project" value="GOC"/>
</dbReference>
<dbReference type="Proteomes" id="UP000694428">
    <property type="component" value="Unplaced"/>
</dbReference>
<dbReference type="AlphaFoldDB" id="A0A8C9F5G1"/>
<dbReference type="GO" id="GO:0005765">
    <property type="term" value="C:lysosomal membrane"/>
    <property type="evidence" value="ECO:0007669"/>
    <property type="project" value="TreeGrafter"/>
</dbReference>